<dbReference type="SUPFAM" id="SSF56219">
    <property type="entry name" value="DNase I-like"/>
    <property type="match status" value="1"/>
</dbReference>
<organism evidence="3 4">
    <name type="scientific">Rhizophagus irregularis</name>
    <dbReference type="NCBI Taxonomy" id="588596"/>
    <lineage>
        <taxon>Eukaryota</taxon>
        <taxon>Fungi</taxon>
        <taxon>Fungi incertae sedis</taxon>
        <taxon>Mucoromycota</taxon>
        <taxon>Glomeromycotina</taxon>
        <taxon>Glomeromycetes</taxon>
        <taxon>Glomerales</taxon>
        <taxon>Glomeraceae</taxon>
        <taxon>Rhizophagus</taxon>
    </lineage>
</organism>
<sequence length="650" mass="76822">MTEQNAIIGGVPKIVSFIENTEQNGFFSQINNNYHNDPVYRSENYAYPPHSDFVDEHLFNEEHNDSSSGYESSSTVETHDVFPDSSYTPSRPTGGYPTITTSIGNTFGNMLGLGQRRFINYLDIISDYKQLVFATHNIKGGFKKKKDNIIAMMIEQRIDFLHICETNERNNNFDISKSKAHIKYSTPFNNEFSNFFFIINNPNRDNLGGGSCIIMTEQLHNHLESTKIIQQGRYISNVFNFKNKKKFYIHSIYLPNLEPKHKETYRDITKSLFEMLNQQPNKVGHMTFILGDFNINDLYKIKSSLKDKNFDFLKNCILHNRQDYDIMKLILQHFDMVHLGEKFNHKQTPTFYHVDTTKTPSTIDYIFGSKNLYTQVTEFKILDNNNWYTSDHKVVLTSIDHPNTNLTKNKKLFNLSRDTTNYEDQYNTKDMDPEQWNIFQREINNHMYTTFEEHLKDSIENENARQDFINSEMNQIIQDIKSALIVANTKKYICNVPKRNNLPLHIRQQFNQLYQLASLKRYLKDHDLILKNKNEFLDVNNTLNQNEKDYIDLKDILVAFNKHWKYKRKWLTKLVGSQRIILIHPLPFLLEMETELDRTIMLITQLEHSINKQLHLDRSTWDIEQITKFINRRDDDIKNNNKRMLNSILE</sequence>
<dbReference type="Gene3D" id="3.60.10.10">
    <property type="entry name" value="Endonuclease/exonuclease/phosphatase"/>
    <property type="match status" value="1"/>
</dbReference>
<dbReference type="EMBL" id="LLXL01001266">
    <property type="protein sequence ID" value="PKK65411.1"/>
    <property type="molecule type" value="Genomic_DNA"/>
</dbReference>
<dbReference type="VEuPathDB" id="FungiDB:FUN_014367"/>
<reference evidence="3 4" key="1">
    <citation type="submission" date="2016-04" db="EMBL/GenBank/DDBJ databases">
        <title>Genome analyses suggest a sexual origin of heterokaryosis in a supposedly ancient asexual fungus.</title>
        <authorList>
            <person name="Ropars J."/>
            <person name="Sedzielewska K."/>
            <person name="Noel J."/>
            <person name="Charron P."/>
            <person name="Farinelli L."/>
            <person name="Marton T."/>
            <person name="Kruger M."/>
            <person name="Pelin A."/>
            <person name="Brachmann A."/>
            <person name="Corradi N."/>
        </authorList>
    </citation>
    <scope>NUCLEOTIDE SEQUENCE [LARGE SCALE GENOMIC DNA]</scope>
    <source>
        <strain evidence="3 4">C2</strain>
    </source>
</reference>
<evidence type="ECO:0000313" key="3">
    <source>
        <dbReference type="EMBL" id="PKK65411.1"/>
    </source>
</evidence>
<comment type="caution">
    <text evidence="3">The sequence shown here is derived from an EMBL/GenBank/DDBJ whole genome shotgun (WGS) entry which is preliminary data.</text>
</comment>
<evidence type="ECO:0000313" key="4">
    <source>
        <dbReference type="Proteomes" id="UP000233469"/>
    </source>
</evidence>
<dbReference type="AlphaFoldDB" id="A0A2N1MUT5"/>
<dbReference type="InterPro" id="IPR005135">
    <property type="entry name" value="Endo/exonuclease/phosphatase"/>
</dbReference>
<evidence type="ECO:0000256" key="1">
    <source>
        <dbReference type="SAM" id="MobiDB-lite"/>
    </source>
</evidence>
<gene>
    <name evidence="3" type="ORF">RhiirC2_715569</name>
</gene>
<protein>
    <submittedName>
        <fullName evidence="3">DNase I-like protein</fullName>
    </submittedName>
</protein>
<evidence type="ECO:0000259" key="2">
    <source>
        <dbReference type="Pfam" id="PF03372"/>
    </source>
</evidence>
<accession>A0A2N1MUT5</accession>
<name>A0A2N1MUT5_9GLOM</name>
<reference evidence="3 4" key="2">
    <citation type="submission" date="2017-10" db="EMBL/GenBank/DDBJ databases">
        <title>Extensive intraspecific genome diversity in a model arbuscular mycorrhizal fungus.</title>
        <authorList>
            <person name="Chen E.C.H."/>
            <person name="Morin E."/>
            <person name="Baudet D."/>
            <person name="Noel J."/>
            <person name="Ndikumana S."/>
            <person name="Charron P."/>
            <person name="St-Onge C."/>
            <person name="Giorgi J."/>
            <person name="Grigoriev I.V."/>
            <person name="Roux C."/>
            <person name="Martin F.M."/>
            <person name="Corradi N."/>
        </authorList>
    </citation>
    <scope>NUCLEOTIDE SEQUENCE [LARGE SCALE GENOMIC DNA]</scope>
    <source>
        <strain evidence="3 4">C2</strain>
    </source>
</reference>
<dbReference type="VEuPathDB" id="FungiDB:FUN_015182"/>
<dbReference type="GO" id="GO:0003824">
    <property type="term" value="F:catalytic activity"/>
    <property type="evidence" value="ECO:0007669"/>
    <property type="project" value="InterPro"/>
</dbReference>
<dbReference type="InterPro" id="IPR036691">
    <property type="entry name" value="Endo/exonu/phosph_ase_sf"/>
</dbReference>
<feature type="region of interest" description="Disordered" evidence="1">
    <location>
        <begin position="62"/>
        <end position="95"/>
    </location>
</feature>
<dbReference type="VEuPathDB" id="FungiDB:RhiirFUN_007836"/>
<proteinExistence type="predicted"/>
<dbReference type="VEuPathDB" id="FungiDB:RhiirA1_461028"/>
<dbReference type="Proteomes" id="UP000233469">
    <property type="component" value="Unassembled WGS sequence"/>
</dbReference>
<feature type="domain" description="Endonuclease/exonuclease/phosphatase" evidence="2">
    <location>
        <begin position="134"/>
        <end position="392"/>
    </location>
</feature>
<dbReference type="Pfam" id="PF03372">
    <property type="entry name" value="Exo_endo_phos"/>
    <property type="match status" value="1"/>
</dbReference>